<dbReference type="InterPro" id="IPR006073">
    <property type="entry name" value="GTP-bd"/>
</dbReference>
<dbReference type="InterPro" id="IPR019987">
    <property type="entry name" value="GTP-bd_ribosome_bio_YsxC"/>
</dbReference>
<evidence type="ECO:0000256" key="2">
    <source>
        <dbReference type="ARBA" id="ARBA00009638"/>
    </source>
</evidence>
<name>A0A1H6HU05_RUMFL</name>
<accession>A0A1H6HU05</accession>
<dbReference type="HAMAP" id="MF_00321">
    <property type="entry name" value="GTPase_EngB"/>
    <property type="match status" value="1"/>
</dbReference>
<dbReference type="NCBIfam" id="TIGR03598">
    <property type="entry name" value="GTPase_YsxC"/>
    <property type="match status" value="1"/>
</dbReference>
<dbReference type="GO" id="GO:0005525">
    <property type="term" value="F:GTP binding"/>
    <property type="evidence" value="ECO:0007669"/>
    <property type="project" value="UniProtKB-UniRule"/>
</dbReference>
<keyword evidence="3 10" id="KW-0132">Cell division</keyword>
<reference evidence="12 13" key="1">
    <citation type="submission" date="2016-10" db="EMBL/GenBank/DDBJ databases">
        <authorList>
            <person name="de Groot N.N."/>
        </authorList>
    </citation>
    <scope>NUCLEOTIDE SEQUENCE [LARGE SCALE GENOMIC DNA]</scope>
    <source>
        <strain evidence="12 13">YAD2003</strain>
    </source>
</reference>
<keyword evidence="9 10" id="KW-0131">Cell cycle</keyword>
<dbReference type="InterPro" id="IPR027417">
    <property type="entry name" value="P-loop_NTPase"/>
</dbReference>
<evidence type="ECO:0000256" key="4">
    <source>
        <dbReference type="ARBA" id="ARBA00022723"/>
    </source>
</evidence>
<proteinExistence type="inferred from homology"/>
<dbReference type="PANTHER" id="PTHR11649:SF13">
    <property type="entry name" value="ENGB-TYPE G DOMAIN-CONTAINING PROTEIN"/>
    <property type="match status" value="1"/>
</dbReference>
<keyword evidence="7 10" id="KW-0342">GTP-binding</keyword>
<dbReference type="Gene3D" id="3.40.50.300">
    <property type="entry name" value="P-loop containing nucleotide triphosphate hydrolases"/>
    <property type="match status" value="1"/>
</dbReference>
<comment type="function">
    <text evidence="10">Necessary for normal cell division and for the maintenance of normal septation.</text>
</comment>
<protein>
    <recommendedName>
        <fullName evidence="10">Probable GTP-binding protein EngB</fullName>
    </recommendedName>
</protein>
<comment type="similarity">
    <text evidence="2 10">Belongs to the TRAFAC class TrmE-Era-EngA-EngB-Septin-like GTPase superfamily. EngB GTPase family.</text>
</comment>
<keyword evidence="8 10" id="KW-0717">Septation</keyword>
<feature type="domain" description="EngB-type G" evidence="11">
    <location>
        <begin position="24"/>
        <end position="196"/>
    </location>
</feature>
<evidence type="ECO:0000313" key="12">
    <source>
        <dbReference type="EMBL" id="SEH37620.1"/>
    </source>
</evidence>
<dbReference type="SUPFAM" id="SSF52540">
    <property type="entry name" value="P-loop containing nucleoside triphosphate hydrolases"/>
    <property type="match status" value="1"/>
</dbReference>
<evidence type="ECO:0000256" key="3">
    <source>
        <dbReference type="ARBA" id="ARBA00022618"/>
    </source>
</evidence>
<dbReference type="FunFam" id="3.40.50.300:FF:000098">
    <property type="entry name" value="Probable GTP-binding protein EngB"/>
    <property type="match status" value="1"/>
</dbReference>
<evidence type="ECO:0000256" key="8">
    <source>
        <dbReference type="ARBA" id="ARBA00023210"/>
    </source>
</evidence>
<dbReference type="GO" id="GO:0046872">
    <property type="term" value="F:metal ion binding"/>
    <property type="evidence" value="ECO:0007669"/>
    <property type="project" value="UniProtKB-KW"/>
</dbReference>
<evidence type="ECO:0000256" key="1">
    <source>
        <dbReference type="ARBA" id="ARBA00001946"/>
    </source>
</evidence>
<organism evidence="12 13">
    <name type="scientific">Ruminococcus flavefaciens</name>
    <dbReference type="NCBI Taxonomy" id="1265"/>
    <lineage>
        <taxon>Bacteria</taxon>
        <taxon>Bacillati</taxon>
        <taxon>Bacillota</taxon>
        <taxon>Clostridia</taxon>
        <taxon>Eubacteriales</taxon>
        <taxon>Oscillospiraceae</taxon>
        <taxon>Ruminococcus</taxon>
    </lineage>
</organism>
<dbReference type="PROSITE" id="PS51706">
    <property type="entry name" value="G_ENGB"/>
    <property type="match status" value="1"/>
</dbReference>
<keyword evidence="4" id="KW-0479">Metal-binding</keyword>
<dbReference type="Proteomes" id="UP000183190">
    <property type="component" value="Unassembled WGS sequence"/>
</dbReference>
<dbReference type="GO" id="GO:0000917">
    <property type="term" value="P:division septum assembly"/>
    <property type="evidence" value="ECO:0007669"/>
    <property type="project" value="UniProtKB-KW"/>
</dbReference>
<dbReference type="GO" id="GO:0005829">
    <property type="term" value="C:cytosol"/>
    <property type="evidence" value="ECO:0007669"/>
    <property type="project" value="TreeGrafter"/>
</dbReference>
<gene>
    <name evidence="10" type="primary">engB</name>
    <name evidence="12" type="ORF">SAMN02910265_00141</name>
</gene>
<dbReference type="InterPro" id="IPR005225">
    <property type="entry name" value="Small_GTP-bd"/>
</dbReference>
<evidence type="ECO:0000256" key="5">
    <source>
        <dbReference type="ARBA" id="ARBA00022741"/>
    </source>
</evidence>
<evidence type="ECO:0000259" key="11">
    <source>
        <dbReference type="PROSITE" id="PS51706"/>
    </source>
</evidence>
<evidence type="ECO:0000313" key="13">
    <source>
        <dbReference type="Proteomes" id="UP000183190"/>
    </source>
</evidence>
<evidence type="ECO:0000256" key="10">
    <source>
        <dbReference type="HAMAP-Rule" id="MF_00321"/>
    </source>
</evidence>
<evidence type="ECO:0000256" key="7">
    <source>
        <dbReference type="ARBA" id="ARBA00023134"/>
    </source>
</evidence>
<comment type="cofactor">
    <cofactor evidence="1">
        <name>Mg(2+)</name>
        <dbReference type="ChEBI" id="CHEBI:18420"/>
    </cofactor>
</comment>
<dbReference type="Pfam" id="PF01926">
    <property type="entry name" value="MMR_HSR1"/>
    <property type="match status" value="1"/>
</dbReference>
<keyword evidence="5 10" id="KW-0547">Nucleotide-binding</keyword>
<dbReference type="EMBL" id="FNWV01000001">
    <property type="protein sequence ID" value="SEH37620.1"/>
    <property type="molecule type" value="Genomic_DNA"/>
</dbReference>
<dbReference type="PANTHER" id="PTHR11649">
    <property type="entry name" value="MSS1/TRME-RELATED GTP-BINDING PROTEIN"/>
    <property type="match status" value="1"/>
</dbReference>
<dbReference type="InterPro" id="IPR030393">
    <property type="entry name" value="G_ENGB_dom"/>
</dbReference>
<dbReference type="NCBIfam" id="TIGR00231">
    <property type="entry name" value="small_GTP"/>
    <property type="match status" value="1"/>
</dbReference>
<keyword evidence="6" id="KW-0460">Magnesium</keyword>
<sequence length="202" mass="23012">MKLNYNKAEFTAAYGKFSQIPAPERIEIAFAGHSNVGKSTLINKLFNRKNLARVSSVPGKTATINFYGLENIYFVDLPGYGYAKVAKSEKERWSGLIEGYLSSDRDIRLVFMLVDMRHAPTKDDVQMINYLIDTEMPFVLVLTKADKLNKTERAKRLEAFKDEIPCFEDIHVIPFSSQTFEGVEELRQIVEDIADDNDVSDE</sequence>
<evidence type="ECO:0000256" key="9">
    <source>
        <dbReference type="ARBA" id="ARBA00023306"/>
    </source>
</evidence>
<dbReference type="CDD" id="cd01876">
    <property type="entry name" value="YihA_EngB"/>
    <property type="match status" value="1"/>
</dbReference>
<dbReference type="AlphaFoldDB" id="A0A1H6HU05"/>
<evidence type="ECO:0000256" key="6">
    <source>
        <dbReference type="ARBA" id="ARBA00022842"/>
    </source>
</evidence>